<dbReference type="STRING" id="481446.NIT7645_02681"/>
<name>A0A0H5CZN0_9RHOB</name>
<gene>
    <name evidence="4" type="ORF">NIT7321_01332</name>
</gene>
<dbReference type="InterPro" id="IPR003488">
    <property type="entry name" value="DprA"/>
</dbReference>
<reference evidence="5" key="1">
    <citation type="submission" date="2015-05" db="EMBL/GenBank/DDBJ databases">
        <authorList>
            <person name="Rodrigo-Torres Lidia"/>
            <person name="Arahal R.David."/>
        </authorList>
    </citation>
    <scope>NUCLEOTIDE SEQUENCE [LARGE SCALE GENOMIC DNA]</scope>
    <source>
        <strain evidence="5">CECT 7321</strain>
    </source>
</reference>
<dbReference type="PANTHER" id="PTHR43022:SF1">
    <property type="entry name" value="PROTEIN SMF"/>
    <property type="match status" value="1"/>
</dbReference>
<evidence type="ECO:0000256" key="1">
    <source>
        <dbReference type="ARBA" id="ARBA00006525"/>
    </source>
</evidence>
<dbReference type="NCBIfam" id="TIGR00732">
    <property type="entry name" value="dprA"/>
    <property type="match status" value="1"/>
</dbReference>
<dbReference type="Pfam" id="PF21102">
    <property type="entry name" value="DprA_N"/>
    <property type="match status" value="1"/>
</dbReference>
<feature type="domain" description="Smf/DprA SLOG" evidence="2">
    <location>
        <begin position="89"/>
        <end position="295"/>
    </location>
</feature>
<protein>
    <submittedName>
        <fullName evidence="4">DNA protecting protein DprA</fullName>
    </submittedName>
</protein>
<comment type="similarity">
    <text evidence="1">Belongs to the DprA/Smf family.</text>
</comment>
<dbReference type="PANTHER" id="PTHR43022">
    <property type="entry name" value="PROTEIN SMF"/>
    <property type="match status" value="1"/>
</dbReference>
<dbReference type="SUPFAM" id="SSF102405">
    <property type="entry name" value="MCP/YpsA-like"/>
    <property type="match status" value="1"/>
</dbReference>
<dbReference type="EMBL" id="CVRL01000013">
    <property type="protein sequence ID" value="CRL10487.1"/>
    <property type="molecule type" value="Genomic_DNA"/>
</dbReference>
<dbReference type="Gene3D" id="3.40.50.450">
    <property type="match status" value="1"/>
</dbReference>
<dbReference type="Proteomes" id="UP000043764">
    <property type="component" value="Unassembled WGS sequence"/>
</dbReference>
<evidence type="ECO:0000259" key="2">
    <source>
        <dbReference type="Pfam" id="PF02481"/>
    </source>
</evidence>
<evidence type="ECO:0000313" key="5">
    <source>
        <dbReference type="Proteomes" id="UP000043764"/>
    </source>
</evidence>
<dbReference type="AlphaFoldDB" id="A0A0H5CZN0"/>
<dbReference type="RefSeq" id="WP_050672946.1">
    <property type="nucleotide sequence ID" value="NZ_CVRL01000013.1"/>
</dbReference>
<evidence type="ECO:0000259" key="3">
    <source>
        <dbReference type="Pfam" id="PF17782"/>
    </source>
</evidence>
<dbReference type="InterPro" id="IPR041614">
    <property type="entry name" value="DprA_WH"/>
</dbReference>
<dbReference type="GO" id="GO:0009294">
    <property type="term" value="P:DNA-mediated transformation"/>
    <property type="evidence" value="ECO:0007669"/>
    <property type="project" value="InterPro"/>
</dbReference>
<dbReference type="Gene3D" id="1.10.10.10">
    <property type="entry name" value="Winged helix-like DNA-binding domain superfamily/Winged helix DNA-binding domain"/>
    <property type="match status" value="1"/>
</dbReference>
<dbReference type="InterPro" id="IPR036388">
    <property type="entry name" value="WH-like_DNA-bd_sf"/>
</dbReference>
<keyword evidence="5" id="KW-1185">Reference proteome</keyword>
<dbReference type="Pfam" id="PF17782">
    <property type="entry name" value="WHD_DprA"/>
    <property type="match status" value="1"/>
</dbReference>
<sequence>MTEEALSSTHPPLPPTTEDLRISCLRLLRSRKVGAVTYHRLIAKYGSVQNALSALPEMARAAGIQGYEICSADAAIAEIKAAEAANARLLCFHDADYPSLLKDLRDAPPLMWAVGDTSVLARPTIAIVGARNASSLGIRMARALARDLAEAGYTVISGLARGIDTAAHVASVGSGTCAVMAGGVDVIYPAENLQLARDIADQGLLLSEHPPGMSPQARHFPARNRIIAGAAQAVVVVEGAAKSGSLITARDVLDLGREVLAVPGHPFDARSAGCNMLIRDGAQLVRSADDVIAALPPMDHCPVVTAPHPAPLPDVTNTVAPPDLPPPPPEQRSLQETAALHQEILDRLGPSPLTEDQLLRDLSLAAKDLSPVLTDLELSGDITRQPGGMLIRGDFGR</sequence>
<dbReference type="InterPro" id="IPR057666">
    <property type="entry name" value="DrpA_SLOG"/>
</dbReference>
<accession>A0A0H5CZN0</accession>
<dbReference type="Pfam" id="PF02481">
    <property type="entry name" value="DNA_processg_A"/>
    <property type="match status" value="1"/>
</dbReference>
<feature type="domain" description="DprA winged helix" evidence="3">
    <location>
        <begin position="328"/>
        <end position="388"/>
    </location>
</feature>
<organism evidence="4 5">
    <name type="scientific">Phaeobacter italicus</name>
    <dbReference type="NCBI Taxonomy" id="481446"/>
    <lineage>
        <taxon>Bacteria</taxon>
        <taxon>Pseudomonadati</taxon>
        <taxon>Pseudomonadota</taxon>
        <taxon>Alphaproteobacteria</taxon>
        <taxon>Rhodobacterales</taxon>
        <taxon>Roseobacteraceae</taxon>
        <taxon>Phaeobacter</taxon>
    </lineage>
</organism>
<proteinExistence type="inferred from homology"/>
<evidence type="ECO:0000313" key="4">
    <source>
        <dbReference type="EMBL" id="CRL10487.1"/>
    </source>
</evidence>